<dbReference type="Proteomes" id="UP000265120">
    <property type="component" value="Chromosome Z"/>
</dbReference>
<dbReference type="InParanoid" id="A0A3P8VE49"/>
<dbReference type="InterPro" id="IPR044926">
    <property type="entry name" value="RGS_subdomain_2"/>
</dbReference>
<feature type="region of interest" description="Disordered" evidence="1">
    <location>
        <begin position="288"/>
        <end position="316"/>
    </location>
</feature>
<feature type="region of interest" description="Disordered" evidence="1">
    <location>
        <begin position="635"/>
        <end position="808"/>
    </location>
</feature>
<dbReference type="PROSITE" id="PS50106">
    <property type="entry name" value="PDZ"/>
    <property type="match status" value="1"/>
</dbReference>
<reference evidence="4 5" key="1">
    <citation type="journal article" date="2014" name="Nat. Genet.">
        <title>Whole-genome sequence of a flatfish provides insights into ZW sex chromosome evolution and adaptation to a benthic lifestyle.</title>
        <authorList>
            <person name="Chen S."/>
            <person name="Zhang G."/>
            <person name="Shao C."/>
            <person name="Huang Q."/>
            <person name="Liu G."/>
            <person name="Zhang P."/>
            <person name="Song W."/>
            <person name="An N."/>
            <person name="Chalopin D."/>
            <person name="Volff J.N."/>
            <person name="Hong Y."/>
            <person name="Li Q."/>
            <person name="Sha Z."/>
            <person name="Zhou H."/>
            <person name="Xie M."/>
            <person name="Yu Q."/>
            <person name="Liu Y."/>
            <person name="Xiang H."/>
            <person name="Wang N."/>
            <person name="Wu K."/>
            <person name="Yang C."/>
            <person name="Zhou Q."/>
            <person name="Liao X."/>
            <person name="Yang L."/>
            <person name="Hu Q."/>
            <person name="Zhang J."/>
            <person name="Meng L."/>
            <person name="Jin L."/>
            <person name="Tian Y."/>
            <person name="Lian J."/>
            <person name="Yang J."/>
            <person name="Miao G."/>
            <person name="Liu S."/>
            <person name="Liang Z."/>
            <person name="Yan F."/>
            <person name="Li Y."/>
            <person name="Sun B."/>
            <person name="Zhang H."/>
            <person name="Zhang J."/>
            <person name="Zhu Y."/>
            <person name="Du M."/>
            <person name="Zhao Y."/>
            <person name="Schartl M."/>
            <person name="Tang Q."/>
            <person name="Wang J."/>
        </authorList>
    </citation>
    <scope>NUCLEOTIDE SEQUENCE</scope>
</reference>
<evidence type="ECO:0000313" key="5">
    <source>
        <dbReference type="Proteomes" id="UP000265120"/>
    </source>
</evidence>
<name>A0A3P8VE49_CYNSE</name>
<evidence type="ECO:0000256" key="1">
    <source>
        <dbReference type="SAM" id="MobiDB-lite"/>
    </source>
</evidence>
<feature type="region of interest" description="Disordered" evidence="1">
    <location>
        <begin position="331"/>
        <end position="374"/>
    </location>
</feature>
<dbReference type="PRINTS" id="PR01301">
    <property type="entry name" value="RGSPROTEIN"/>
</dbReference>
<feature type="region of interest" description="Disordered" evidence="1">
    <location>
        <begin position="409"/>
        <end position="447"/>
    </location>
</feature>
<dbReference type="STRING" id="244447.ENSCSEP00000012514"/>
<proteinExistence type="predicted"/>
<evidence type="ECO:0000313" key="4">
    <source>
        <dbReference type="Ensembl" id="ENSCSEP00000012514.1"/>
    </source>
</evidence>
<dbReference type="PANTHER" id="PTHR46848">
    <property type="entry name" value="REGULATOR OF G-PROTEIN SIGNALING 3"/>
    <property type="match status" value="1"/>
</dbReference>
<evidence type="ECO:0000259" key="2">
    <source>
        <dbReference type="PROSITE" id="PS50106"/>
    </source>
</evidence>
<dbReference type="InterPro" id="IPR016137">
    <property type="entry name" value="RGS"/>
</dbReference>
<dbReference type="Gene3D" id="1.10.167.10">
    <property type="entry name" value="Regulator of G-protein Signalling 4, domain 2"/>
    <property type="match status" value="1"/>
</dbReference>
<dbReference type="InterPro" id="IPR001478">
    <property type="entry name" value="PDZ"/>
</dbReference>
<feature type="region of interest" description="Disordered" evidence="1">
    <location>
        <begin position="844"/>
        <end position="864"/>
    </location>
</feature>
<dbReference type="InterPro" id="IPR036305">
    <property type="entry name" value="RGS_sf"/>
</dbReference>
<accession>A0A3P8VE49</accession>
<dbReference type="AlphaFoldDB" id="A0A3P8VE49"/>
<feature type="compositionally biased region" description="Low complexity" evidence="1">
    <location>
        <begin position="681"/>
        <end position="691"/>
    </location>
</feature>
<feature type="compositionally biased region" description="Polar residues" evidence="1">
    <location>
        <begin position="357"/>
        <end position="374"/>
    </location>
</feature>
<feature type="compositionally biased region" description="Acidic residues" evidence="1">
    <location>
        <begin position="786"/>
        <end position="804"/>
    </location>
</feature>
<dbReference type="Ensembl" id="ENSCSET00000012665.1">
    <property type="protein sequence ID" value="ENSCSEP00000012514.1"/>
    <property type="gene ID" value="ENSCSEG00000008088.1"/>
</dbReference>
<feature type="region of interest" description="Disordered" evidence="1">
    <location>
        <begin position="135"/>
        <end position="170"/>
    </location>
</feature>
<dbReference type="FunFam" id="1.10.167.10:FF:000001">
    <property type="entry name" value="Putative regulator of g-protein signaling 12"/>
    <property type="match status" value="1"/>
</dbReference>
<feature type="compositionally biased region" description="Basic and acidic residues" evidence="1">
    <location>
        <begin position="720"/>
        <end position="734"/>
    </location>
</feature>
<dbReference type="SUPFAM" id="SSF48097">
    <property type="entry name" value="Regulator of G-protein signaling, RGS"/>
    <property type="match status" value="1"/>
</dbReference>
<organism evidence="4 5">
    <name type="scientific">Cynoglossus semilaevis</name>
    <name type="common">Tongue sole</name>
    <dbReference type="NCBI Taxonomy" id="244447"/>
    <lineage>
        <taxon>Eukaryota</taxon>
        <taxon>Metazoa</taxon>
        <taxon>Chordata</taxon>
        <taxon>Craniata</taxon>
        <taxon>Vertebrata</taxon>
        <taxon>Euteleostomi</taxon>
        <taxon>Actinopterygii</taxon>
        <taxon>Neopterygii</taxon>
        <taxon>Teleostei</taxon>
        <taxon>Neoteleostei</taxon>
        <taxon>Acanthomorphata</taxon>
        <taxon>Carangaria</taxon>
        <taxon>Pleuronectiformes</taxon>
        <taxon>Pleuronectoidei</taxon>
        <taxon>Cynoglossidae</taxon>
        <taxon>Cynoglossinae</taxon>
        <taxon>Cynoglossus</taxon>
    </lineage>
</organism>
<dbReference type="Pfam" id="PF00595">
    <property type="entry name" value="PDZ"/>
    <property type="match status" value="1"/>
</dbReference>
<dbReference type="SMART" id="SM00228">
    <property type="entry name" value="PDZ"/>
    <property type="match status" value="1"/>
</dbReference>
<dbReference type="CDD" id="cd06711">
    <property type="entry name" value="PDZ_RGS3-like"/>
    <property type="match status" value="1"/>
</dbReference>
<reference evidence="4" key="3">
    <citation type="submission" date="2025-09" db="UniProtKB">
        <authorList>
            <consortium name="Ensembl"/>
        </authorList>
    </citation>
    <scope>IDENTIFICATION</scope>
</reference>
<dbReference type="GO" id="GO:0005634">
    <property type="term" value="C:nucleus"/>
    <property type="evidence" value="ECO:0007669"/>
    <property type="project" value="TreeGrafter"/>
</dbReference>
<sequence>MLLLSCYVNSDVFPPPTLIISFSLLRSRQLIGCMSFGIGSLVLSSEPVTGWFYLLGEEFGLSKHLRVTSQRCKRRQQEGNVEKVPTLCADLRRTPDSTPDADLNCIITNTTVAATNLSNCNTATAAITTTTTTTGLKDLTNHNPTASSSRPNGRNLANSNSSSAPTKPNYGNYVSPLFTNDNQKFARSQDNNIISIQRLTVNVIRGSDGFGFTICSDCPVKVQAVDPGGPAYQSGLRQGDSVLQLNGLPVETWKCVELAHAIRSCPSHIVLVVWRGLPELRPGGETLLRPSTNNALTGKKLWPQPNQSKQGRRWGQGSVVRSSLAALGSLWKDRREDQEEEEEEEDEEEAREMAEYSQRTTTLKGTHVTSSNGDNYIILSPVTSGEQHLHSLYQDRNGTIGRLYQTHPCRGQNILRDKRPGASSGQSYSNRNSTLPPPLSSSTSSAAKPSTYGNYQNCTIVQSHLPCAGYESYVALAPKTVIFPIFVQPLDLCSPERTLLMSEEMILHQADLLPAKVTVLIYNDLMLLTREDEVERCNVLQSPLYLNTLQLREVPSHPLHIYVMQTSSQTCYRCVLSLESFSIEQKIRVRLCLYDNIHRQLVSTEASHSHQLSELPSDFGLLSLGPSDLLYRPSSPYASTEVPHVQPHHYYSPRDDLRPPSPLPYSPSSPCSSSTPPPAPFSTLSPYTSSSSPPPRNISALPLFPPLPTAPSSSTHRSPVWKERGRAETEEDERKKRRRQEEESEVVGERQQGEGESASETSETTGILRGQNVRFSHLYDMQAKQDEDDGSDDEEEEEGGDTEEFISTYRPAVLRRSLSEGSLLQEPRSPRFLSDSTIHRLTRPLTFDTDPDSGIRTQPPSPRTLKKQLTKEGVSLHHMLLLVNGTKESEFGNLHLRKKTKSLAADVRSRLAFLRRRKNCTRVHGNSLEKALKNNRPSPAEVLRWADNLEALLSNQYGLAVFRHFLRSEFSDENLDFWLAVEKFKRILPVSKMAARATKIYDEFISTTATRQVNVDSSVRELTNQNLRLEINPTSFQLAQNQIFSLMETDSYPRFLRSHLYAQLTNQTSNTALESTNQSGPVSVGQS</sequence>
<feature type="compositionally biased region" description="Polar residues" evidence="1">
    <location>
        <begin position="141"/>
        <end position="166"/>
    </location>
</feature>
<dbReference type="GO" id="GO:0005886">
    <property type="term" value="C:plasma membrane"/>
    <property type="evidence" value="ECO:0007669"/>
    <property type="project" value="TreeGrafter"/>
</dbReference>
<keyword evidence="5" id="KW-1185">Reference proteome</keyword>
<dbReference type="PANTHER" id="PTHR46848:SF1">
    <property type="entry name" value="REGULATOR OF G-PROTEIN SIGNALING 3"/>
    <property type="match status" value="1"/>
</dbReference>
<feature type="compositionally biased region" description="Polar residues" evidence="1">
    <location>
        <begin position="423"/>
        <end position="432"/>
    </location>
</feature>
<protein>
    <submittedName>
        <fullName evidence="4">Regulator of G-protein signaling 3-like</fullName>
    </submittedName>
</protein>
<dbReference type="InterPro" id="IPR036034">
    <property type="entry name" value="PDZ_sf"/>
</dbReference>
<dbReference type="GeneTree" id="ENSGT00940000154416"/>
<dbReference type="SUPFAM" id="SSF50156">
    <property type="entry name" value="PDZ domain-like"/>
    <property type="match status" value="1"/>
</dbReference>
<dbReference type="Gene3D" id="2.30.42.10">
    <property type="match status" value="1"/>
</dbReference>
<reference evidence="4" key="2">
    <citation type="submission" date="2025-08" db="UniProtKB">
        <authorList>
            <consortium name="Ensembl"/>
        </authorList>
    </citation>
    <scope>IDENTIFICATION</scope>
</reference>
<feature type="domain" description="PDZ" evidence="2">
    <location>
        <begin position="200"/>
        <end position="277"/>
    </location>
</feature>
<feature type="compositionally biased region" description="Acidic residues" evidence="1">
    <location>
        <begin position="338"/>
        <end position="350"/>
    </location>
</feature>
<feature type="domain" description="RGS" evidence="3">
    <location>
        <begin position="948"/>
        <end position="1065"/>
    </location>
</feature>
<evidence type="ECO:0000259" key="3">
    <source>
        <dbReference type="PROSITE" id="PS50132"/>
    </source>
</evidence>
<dbReference type="Pfam" id="PF00615">
    <property type="entry name" value="RGS"/>
    <property type="match status" value="1"/>
</dbReference>
<dbReference type="SMART" id="SM00315">
    <property type="entry name" value="RGS"/>
    <property type="match status" value="1"/>
</dbReference>
<feature type="compositionally biased region" description="Low complexity" evidence="1">
    <location>
        <begin position="754"/>
        <end position="766"/>
    </location>
</feature>
<dbReference type="PROSITE" id="PS50132">
    <property type="entry name" value="RGS"/>
    <property type="match status" value="1"/>
</dbReference>